<dbReference type="Proteomes" id="UP001652660">
    <property type="component" value="Chromosome 1c"/>
</dbReference>
<dbReference type="Gene3D" id="2.40.70.10">
    <property type="entry name" value="Acid Proteases"/>
    <property type="match status" value="1"/>
</dbReference>
<dbReference type="PANTHER" id="PTHR15503">
    <property type="entry name" value="LDOC1 RELATED"/>
    <property type="match status" value="1"/>
</dbReference>
<reference evidence="2" key="2">
    <citation type="submission" date="2025-08" db="UniProtKB">
        <authorList>
            <consortium name="RefSeq"/>
        </authorList>
    </citation>
    <scope>IDENTIFICATION</scope>
    <source>
        <tissue evidence="2">Leaves</tissue>
    </source>
</reference>
<dbReference type="GeneID" id="140004675"/>
<name>A0ABM4U0V7_COFAR</name>
<dbReference type="Pfam" id="PF08284">
    <property type="entry name" value="RVP_2"/>
    <property type="match status" value="1"/>
</dbReference>
<keyword evidence="1" id="KW-1185">Reference proteome</keyword>
<proteinExistence type="predicted"/>
<dbReference type="InterPro" id="IPR032567">
    <property type="entry name" value="RTL1-rel"/>
</dbReference>
<gene>
    <name evidence="2" type="primary">LOC140004675</name>
</gene>
<accession>A0ABM4U0V7</accession>
<dbReference type="PANTHER" id="PTHR15503:SF45">
    <property type="entry name" value="RNA-DIRECTED DNA POLYMERASE HOMOLOG"/>
    <property type="match status" value="1"/>
</dbReference>
<dbReference type="Gene3D" id="3.10.10.10">
    <property type="entry name" value="HIV Type 1 Reverse Transcriptase, subunit A, domain 1"/>
    <property type="match status" value="1"/>
</dbReference>
<dbReference type="InterPro" id="IPR021109">
    <property type="entry name" value="Peptidase_aspartic_dom_sf"/>
</dbReference>
<sequence length="263" mass="29417">MVKGAMKVRNRAESILNICDDLLRDLSDEASNIGDEAGAEPAQDGGIDVNPIKLTYDLEVRTPIGDQSLITNMVNKNCEIWVGEQKLVVDLISLDLKGYDLIIGMDWLARYNAQWNCKTKVVEFSISGEATLRLDVRGKLDSSVLISGIRSRKLLSKGAQGYLIFLINTPGDKVKLEDVLIVNKFFDIFPDGLKSMPPEKEIEFKIDLVPGTAPIAKIPYRMAPTKLKELKLQLQDLLERGFIRESESPWGAPVLFVKRRMVV</sequence>
<evidence type="ECO:0000313" key="1">
    <source>
        <dbReference type="Proteomes" id="UP001652660"/>
    </source>
</evidence>
<reference evidence="1" key="1">
    <citation type="journal article" date="2025" name="Foods">
        <title>Unveiling the Microbial Signatures of Arabica Coffee Cherries: Insights into Ripeness Specific Diversity, Functional Traits, and Implications for Quality and Safety.</title>
        <authorList>
            <consortium name="RefSeq"/>
            <person name="Tenea G.N."/>
            <person name="Cifuentes V."/>
            <person name="Reyes P."/>
            <person name="Cevallos-Vallejos M."/>
        </authorList>
    </citation>
    <scope>NUCLEOTIDE SEQUENCE [LARGE SCALE GENOMIC DNA]</scope>
</reference>
<evidence type="ECO:0000313" key="2">
    <source>
        <dbReference type="RefSeq" id="XP_071900909.1"/>
    </source>
</evidence>
<dbReference type="InterPro" id="IPR043502">
    <property type="entry name" value="DNA/RNA_pol_sf"/>
</dbReference>
<dbReference type="SUPFAM" id="SSF56672">
    <property type="entry name" value="DNA/RNA polymerases"/>
    <property type="match status" value="1"/>
</dbReference>
<dbReference type="RefSeq" id="XP_071900909.1">
    <property type="nucleotide sequence ID" value="XM_072044808.1"/>
</dbReference>
<organism evidence="1 2">
    <name type="scientific">Coffea arabica</name>
    <name type="common">Arabian coffee</name>
    <dbReference type="NCBI Taxonomy" id="13443"/>
    <lineage>
        <taxon>Eukaryota</taxon>
        <taxon>Viridiplantae</taxon>
        <taxon>Streptophyta</taxon>
        <taxon>Embryophyta</taxon>
        <taxon>Tracheophyta</taxon>
        <taxon>Spermatophyta</taxon>
        <taxon>Magnoliopsida</taxon>
        <taxon>eudicotyledons</taxon>
        <taxon>Gunneridae</taxon>
        <taxon>Pentapetalae</taxon>
        <taxon>asterids</taxon>
        <taxon>lamiids</taxon>
        <taxon>Gentianales</taxon>
        <taxon>Rubiaceae</taxon>
        <taxon>Ixoroideae</taxon>
        <taxon>Gardenieae complex</taxon>
        <taxon>Bertiereae - Coffeeae clade</taxon>
        <taxon>Coffeeae</taxon>
        <taxon>Coffea</taxon>
    </lineage>
</organism>
<protein>
    <submittedName>
        <fullName evidence="2">Uncharacterized protein</fullName>
    </submittedName>
</protein>